<feature type="compositionally biased region" description="Basic and acidic residues" evidence="1">
    <location>
        <begin position="55"/>
        <end position="64"/>
    </location>
</feature>
<protein>
    <submittedName>
        <fullName evidence="2">Uncharacterized protein</fullName>
    </submittedName>
</protein>
<dbReference type="AlphaFoldDB" id="A0A6G1KQD9"/>
<feature type="region of interest" description="Disordered" evidence="1">
    <location>
        <begin position="263"/>
        <end position="345"/>
    </location>
</feature>
<dbReference type="Proteomes" id="UP000799428">
    <property type="component" value="Unassembled WGS sequence"/>
</dbReference>
<feature type="region of interest" description="Disordered" evidence="1">
    <location>
        <begin position="23"/>
        <end position="64"/>
    </location>
</feature>
<evidence type="ECO:0000313" key="3">
    <source>
        <dbReference type="Proteomes" id="UP000799428"/>
    </source>
</evidence>
<organism evidence="2 3">
    <name type="scientific">Pleomassaria siparia CBS 279.74</name>
    <dbReference type="NCBI Taxonomy" id="1314801"/>
    <lineage>
        <taxon>Eukaryota</taxon>
        <taxon>Fungi</taxon>
        <taxon>Dikarya</taxon>
        <taxon>Ascomycota</taxon>
        <taxon>Pezizomycotina</taxon>
        <taxon>Dothideomycetes</taxon>
        <taxon>Pleosporomycetidae</taxon>
        <taxon>Pleosporales</taxon>
        <taxon>Pleomassariaceae</taxon>
        <taxon>Pleomassaria</taxon>
    </lineage>
</organism>
<proteinExistence type="predicted"/>
<feature type="compositionally biased region" description="Pro residues" evidence="1">
    <location>
        <begin position="111"/>
        <end position="121"/>
    </location>
</feature>
<feature type="compositionally biased region" description="Basic and acidic residues" evidence="1">
    <location>
        <begin position="37"/>
        <end position="48"/>
    </location>
</feature>
<reference evidence="2" key="1">
    <citation type="journal article" date="2020" name="Stud. Mycol.">
        <title>101 Dothideomycetes genomes: a test case for predicting lifestyles and emergence of pathogens.</title>
        <authorList>
            <person name="Haridas S."/>
            <person name="Albert R."/>
            <person name="Binder M."/>
            <person name="Bloem J."/>
            <person name="Labutti K."/>
            <person name="Salamov A."/>
            <person name="Andreopoulos B."/>
            <person name="Baker S."/>
            <person name="Barry K."/>
            <person name="Bills G."/>
            <person name="Bluhm B."/>
            <person name="Cannon C."/>
            <person name="Castanera R."/>
            <person name="Culley D."/>
            <person name="Daum C."/>
            <person name="Ezra D."/>
            <person name="Gonzalez J."/>
            <person name="Henrissat B."/>
            <person name="Kuo A."/>
            <person name="Liang C."/>
            <person name="Lipzen A."/>
            <person name="Lutzoni F."/>
            <person name="Magnuson J."/>
            <person name="Mondo S."/>
            <person name="Nolan M."/>
            <person name="Ohm R."/>
            <person name="Pangilinan J."/>
            <person name="Park H.-J."/>
            <person name="Ramirez L."/>
            <person name="Alfaro M."/>
            <person name="Sun H."/>
            <person name="Tritt A."/>
            <person name="Yoshinaga Y."/>
            <person name="Zwiers L.-H."/>
            <person name="Turgeon B."/>
            <person name="Goodwin S."/>
            <person name="Spatafora J."/>
            <person name="Crous P."/>
            <person name="Grigoriev I."/>
        </authorList>
    </citation>
    <scope>NUCLEOTIDE SEQUENCE</scope>
    <source>
        <strain evidence="2">CBS 279.74</strain>
    </source>
</reference>
<gene>
    <name evidence="2" type="ORF">K504DRAFT_486833</name>
</gene>
<evidence type="ECO:0000256" key="1">
    <source>
        <dbReference type="SAM" id="MobiDB-lite"/>
    </source>
</evidence>
<accession>A0A6G1KQD9</accession>
<dbReference type="EMBL" id="MU005764">
    <property type="protein sequence ID" value="KAF2715074.1"/>
    <property type="molecule type" value="Genomic_DNA"/>
</dbReference>
<name>A0A6G1KQD9_9PLEO</name>
<sequence>MKNVKSKASRFFKALNKDEQVANDENVDFNAGIDGGEGVKGDDEEKSALKKKRGGREEGDSKEQQVRYLSLMNWDWDWDCIRISEGSLTISLYETASRFFKKKDPNTMDRPPLPTSAPPPLGQKNVAHGPGWLNEGIRSDPDFNTCPAPPPSDVSSTTTVQAAKKSSGFATLRTKTSRFFRPLVSSSDTPPVPSTTRPYISRSILQPHSDVPNSPLASIGRTYKPVAPAPNFIRPTGPTPPRPARPDSLDSEIVGFMKDTTTRVSAGTKISSRNSGLTHEQRGRSSTLSRRSIEARLGLPSVGHVSMEDATPAKNSPLCTRSSPLSPSATQSSHQQLDEYSALERGRCYKGAMAQELRR</sequence>
<feature type="region of interest" description="Disordered" evidence="1">
    <location>
        <begin position="103"/>
        <end position="122"/>
    </location>
</feature>
<feature type="compositionally biased region" description="Polar residues" evidence="1">
    <location>
        <begin position="263"/>
        <end position="290"/>
    </location>
</feature>
<keyword evidence="3" id="KW-1185">Reference proteome</keyword>
<evidence type="ECO:0000313" key="2">
    <source>
        <dbReference type="EMBL" id="KAF2715074.1"/>
    </source>
</evidence>
<feature type="compositionally biased region" description="Low complexity" evidence="1">
    <location>
        <begin position="322"/>
        <end position="333"/>
    </location>
</feature>